<gene>
    <name evidence="2" type="ORF">L201_001505</name>
</gene>
<feature type="region of interest" description="Disordered" evidence="1">
    <location>
        <begin position="122"/>
        <end position="190"/>
    </location>
</feature>
<dbReference type="AlphaFoldDB" id="A0AAX4JP11"/>
<reference evidence="2 3" key="1">
    <citation type="submission" date="2024-01" db="EMBL/GenBank/DDBJ databases">
        <title>Comparative genomics of Cryptococcus and Kwoniella reveals pathogenesis evolution and contrasting modes of karyotype evolution via chromosome fusion or intercentromeric recombination.</title>
        <authorList>
            <person name="Coelho M.A."/>
            <person name="David-Palma M."/>
            <person name="Shea T."/>
            <person name="Bowers K."/>
            <person name="McGinley-Smith S."/>
            <person name="Mohammad A.W."/>
            <person name="Gnirke A."/>
            <person name="Yurkov A.M."/>
            <person name="Nowrousian M."/>
            <person name="Sun S."/>
            <person name="Cuomo C.A."/>
            <person name="Heitman J."/>
        </authorList>
    </citation>
    <scope>NUCLEOTIDE SEQUENCE [LARGE SCALE GENOMIC DNA]</scope>
    <source>
        <strain evidence="2 3">CBS 6074</strain>
    </source>
</reference>
<evidence type="ECO:0000313" key="2">
    <source>
        <dbReference type="EMBL" id="WWC86628.1"/>
    </source>
</evidence>
<dbReference type="GeneID" id="91092177"/>
<dbReference type="EMBL" id="CP144099">
    <property type="protein sequence ID" value="WWC86628.1"/>
    <property type="molecule type" value="Genomic_DNA"/>
</dbReference>
<proteinExistence type="predicted"/>
<dbReference type="Proteomes" id="UP001355207">
    <property type="component" value="Chromosome 2"/>
</dbReference>
<dbReference type="RefSeq" id="XP_066073391.1">
    <property type="nucleotide sequence ID" value="XM_066217294.1"/>
</dbReference>
<feature type="compositionally biased region" description="Low complexity" evidence="1">
    <location>
        <begin position="148"/>
        <end position="165"/>
    </location>
</feature>
<keyword evidence="3" id="KW-1185">Reference proteome</keyword>
<protein>
    <submittedName>
        <fullName evidence="2">Uncharacterized protein</fullName>
    </submittedName>
</protein>
<name>A0AAX4JP11_9TREE</name>
<accession>A0AAX4JP11</accession>
<sequence length="190" mass="21489">MSPSACETLMEAIDNIIATNPSEELYAYNALWKINRELFPGNIASITSDSHRNDWYLGEITDQSFFSVLDVRSLYNSISVIIMSTDPADESKKEFEGSLSYFLVEADKRIKERNRQLSKIWNEETPNDPEVQKFVNGTDDEVDTLNESSSNDDSQSSDDSSSDWSKIVGPEYWDTSSDEQGSKAIAHDLY</sequence>
<organism evidence="2 3">
    <name type="scientific">Kwoniella dendrophila CBS 6074</name>
    <dbReference type="NCBI Taxonomy" id="1295534"/>
    <lineage>
        <taxon>Eukaryota</taxon>
        <taxon>Fungi</taxon>
        <taxon>Dikarya</taxon>
        <taxon>Basidiomycota</taxon>
        <taxon>Agaricomycotina</taxon>
        <taxon>Tremellomycetes</taxon>
        <taxon>Tremellales</taxon>
        <taxon>Cryptococcaceae</taxon>
        <taxon>Kwoniella</taxon>
    </lineage>
</organism>
<evidence type="ECO:0000313" key="3">
    <source>
        <dbReference type="Proteomes" id="UP001355207"/>
    </source>
</evidence>
<evidence type="ECO:0000256" key="1">
    <source>
        <dbReference type="SAM" id="MobiDB-lite"/>
    </source>
</evidence>